<comment type="caution">
    <text evidence="1">The sequence shown here is derived from an EMBL/GenBank/DDBJ whole genome shotgun (WGS) entry which is preliminary data.</text>
</comment>
<reference evidence="1" key="1">
    <citation type="journal article" date="2020" name="Stud. Mycol.">
        <title>101 Dothideomycetes genomes: a test case for predicting lifestyles and emergence of pathogens.</title>
        <authorList>
            <person name="Haridas S."/>
            <person name="Albert R."/>
            <person name="Binder M."/>
            <person name="Bloem J."/>
            <person name="Labutti K."/>
            <person name="Salamov A."/>
            <person name="Andreopoulos B."/>
            <person name="Baker S."/>
            <person name="Barry K."/>
            <person name="Bills G."/>
            <person name="Bluhm B."/>
            <person name="Cannon C."/>
            <person name="Castanera R."/>
            <person name="Culley D."/>
            <person name="Daum C."/>
            <person name="Ezra D."/>
            <person name="Gonzalez J."/>
            <person name="Henrissat B."/>
            <person name="Kuo A."/>
            <person name="Liang C."/>
            <person name="Lipzen A."/>
            <person name="Lutzoni F."/>
            <person name="Magnuson J."/>
            <person name="Mondo S."/>
            <person name="Nolan M."/>
            <person name="Ohm R."/>
            <person name="Pangilinan J."/>
            <person name="Park H.-J."/>
            <person name="Ramirez L."/>
            <person name="Alfaro M."/>
            <person name="Sun H."/>
            <person name="Tritt A."/>
            <person name="Yoshinaga Y."/>
            <person name="Zwiers L.-H."/>
            <person name="Turgeon B."/>
            <person name="Goodwin S."/>
            <person name="Spatafora J."/>
            <person name="Crous P."/>
            <person name="Grigoriev I."/>
        </authorList>
    </citation>
    <scope>NUCLEOTIDE SEQUENCE</scope>
    <source>
        <strain evidence="1">CBS 525.71</strain>
    </source>
</reference>
<dbReference type="Proteomes" id="UP000799754">
    <property type="component" value="Unassembled WGS sequence"/>
</dbReference>
<accession>A0ACB6SFU4</accession>
<evidence type="ECO:0000313" key="1">
    <source>
        <dbReference type="EMBL" id="KAF2633106.1"/>
    </source>
</evidence>
<organism evidence="1 2">
    <name type="scientific">Macroventuria anomochaeta</name>
    <dbReference type="NCBI Taxonomy" id="301207"/>
    <lineage>
        <taxon>Eukaryota</taxon>
        <taxon>Fungi</taxon>
        <taxon>Dikarya</taxon>
        <taxon>Ascomycota</taxon>
        <taxon>Pezizomycotina</taxon>
        <taxon>Dothideomycetes</taxon>
        <taxon>Pleosporomycetidae</taxon>
        <taxon>Pleosporales</taxon>
        <taxon>Pleosporineae</taxon>
        <taxon>Didymellaceae</taxon>
        <taxon>Macroventuria</taxon>
    </lineage>
</organism>
<sequence>MLMRESLLWCLVPGLPNSVIQRELADNTTSYISLSYLIGCKDSAIPLSNFTTRGGNAAALQLTSLRFVAPGFFHCLPMLKLCFLLLHQPSAPILLYCKLLTAIEAAISAFSPFCSL</sequence>
<proteinExistence type="predicted"/>
<dbReference type="EMBL" id="MU006702">
    <property type="protein sequence ID" value="KAF2633106.1"/>
    <property type="molecule type" value="Genomic_DNA"/>
</dbReference>
<protein>
    <submittedName>
        <fullName evidence="1">Uncharacterized protein</fullName>
    </submittedName>
</protein>
<gene>
    <name evidence="1" type="ORF">BU25DRAFT_406362</name>
</gene>
<name>A0ACB6SFU4_9PLEO</name>
<keyword evidence="2" id="KW-1185">Reference proteome</keyword>
<evidence type="ECO:0000313" key="2">
    <source>
        <dbReference type="Proteomes" id="UP000799754"/>
    </source>
</evidence>